<feature type="compositionally biased region" description="Basic and acidic residues" evidence="2">
    <location>
        <begin position="826"/>
        <end position="839"/>
    </location>
</feature>
<dbReference type="InterPro" id="IPR012683">
    <property type="entry name" value="CHP02302_TM"/>
</dbReference>
<feature type="compositionally biased region" description="Polar residues" evidence="2">
    <location>
        <begin position="785"/>
        <end position="803"/>
    </location>
</feature>
<evidence type="ECO:0000256" key="3">
    <source>
        <dbReference type="SAM" id="Phobius"/>
    </source>
</evidence>
<sequence length="839" mass="93667">MPEPDTRSFENADRRLYRLRIKAALVLCFERLWPLILPVLLLTALLASLAWLGLFQAMPRWLHFTLSAVFILAYAYALFRFRHFQLPDDQTVNNRIERENGLQHSPLQLSDDQLAGQSDDPLAQALWQEHRKRMAALTDRLHGFLPHPDIPQRDPYALRTFVILLFASTAAYSFSPSSGKISDLWNPPEGFAGPEGRIDAWITPPAYTGKAPVFLSANTDVKPLDVPQGSILSVQISGSTRNQLTMTGQDGKAYSVEAKPASGTAKTQDSTNFELLLNKTVAASLQAGSRRQAWQFNITPDTPPVVDFTRNPTYALNGTLELHYKAGDDYGVTKLQPVIKLLEQPEEGAQSLTDAPELRLTIPKRGKNSTDETTALQDLTMHPWAGKYVSLQLQAIDDAGQTGTSKEIRFVLPQRPFINPLARAIAEQRQVLALDSNQKTPVVQMLDALTMHPQTTIANVSHFLGLRSVRERLKLARNDGELREIVSYMWNVARGIEDGQLSDAEKALRAAQEALSQALQNNASPEEIARLTKELREAMNRYLNEMARRQQTNPNKNAQNNPNTRVLSQRDIDRMMQQIEDLARSGNHAEAQQMLSQLQEMLNNLQPGQSAQQGQGSGQGQGQGQGSGAQQQLNKLGDLMRRQQELMNETFKLDQQLQEQSDDFNYDGEGEQRPQNGQSRQETEQALKDLQQQQRDLQNELNALTDQLKQQGLESSKEMDQALNSMGRAGRSLGNGESGQATDQQAEALDALRRGARSMMQQLQQAQGEGQGQQTGEGQDPLGRQTGQGSSEGTGNQLPNQIDIQKARRILDEIRKKLGDALSPQQEKDYLERLLKRDQ</sequence>
<dbReference type="EMBL" id="JACHIL010000001">
    <property type="protein sequence ID" value="MBB5090558.1"/>
    <property type="molecule type" value="Genomic_DNA"/>
</dbReference>
<evidence type="ECO:0000256" key="1">
    <source>
        <dbReference type="SAM" id="Coils"/>
    </source>
</evidence>
<evidence type="ECO:0000313" key="5">
    <source>
        <dbReference type="Proteomes" id="UP000531231"/>
    </source>
</evidence>
<feature type="region of interest" description="Disordered" evidence="2">
    <location>
        <begin position="663"/>
        <end position="692"/>
    </location>
</feature>
<evidence type="ECO:0000256" key="2">
    <source>
        <dbReference type="SAM" id="MobiDB-lite"/>
    </source>
</evidence>
<gene>
    <name evidence="4" type="ORF">HNQ68_001070</name>
</gene>
<keyword evidence="3" id="KW-1133">Transmembrane helix</keyword>
<feature type="region of interest" description="Disordered" evidence="2">
    <location>
        <begin position="754"/>
        <end position="804"/>
    </location>
</feature>
<keyword evidence="5" id="KW-1185">Reference proteome</keyword>
<keyword evidence="3" id="KW-0812">Transmembrane</keyword>
<name>A0A7W8AHR0_9HYPH</name>
<reference evidence="4 5" key="1">
    <citation type="submission" date="2020-08" db="EMBL/GenBank/DDBJ databases">
        <title>Genomic Encyclopedia of Type Strains, Phase IV (KMG-IV): sequencing the most valuable type-strain genomes for metagenomic binning, comparative biology and taxonomic classification.</title>
        <authorList>
            <person name="Goeker M."/>
        </authorList>
    </citation>
    <scope>NUCLEOTIDE SEQUENCE [LARGE SCALE GENOMIC DNA]</scope>
    <source>
        <strain evidence="4 5">DSM 25620</strain>
    </source>
</reference>
<feature type="compositionally biased region" description="Gly residues" evidence="2">
    <location>
        <begin position="615"/>
        <end position="627"/>
    </location>
</feature>
<feature type="coiled-coil region" evidence="1">
    <location>
        <begin position="501"/>
        <end position="548"/>
    </location>
</feature>
<feature type="transmembrane region" description="Helical" evidence="3">
    <location>
        <begin position="32"/>
        <end position="55"/>
    </location>
</feature>
<keyword evidence="1" id="KW-0175">Coiled coil</keyword>
<feature type="region of interest" description="Disordered" evidence="2">
    <location>
        <begin position="607"/>
        <end position="631"/>
    </location>
</feature>
<feature type="transmembrane region" description="Helical" evidence="3">
    <location>
        <begin position="61"/>
        <end position="79"/>
    </location>
</feature>
<organism evidence="4 5">
    <name type="scientific">Pseudochrobactrum saccharolyticum</name>
    <dbReference type="NCBI Taxonomy" id="354352"/>
    <lineage>
        <taxon>Bacteria</taxon>
        <taxon>Pseudomonadati</taxon>
        <taxon>Pseudomonadota</taxon>
        <taxon>Alphaproteobacteria</taxon>
        <taxon>Hyphomicrobiales</taxon>
        <taxon>Brucellaceae</taxon>
        <taxon>Pseudochrobactrum</taxon>
    </lineage>
</organism>
<dbReference type="AlphaFoldDB" id="A0A7W8AHR0"/>
<accession>A0A7W8AHR0</accession>
<evidence type="ECO:0000313" key="4">
    <source>
        <dbReference type="EMBL" id="MBB5090558.1"/>
    </source>
</evidence>
<feature type="region of interest" description="Disordered" evidence="2">
    <location>
        <begin position="819"/>
        <end position="839"/>
    </location>
</feature>
<dbReference type="Pfam" id="PF13779">
    <property type="entry name" value="DUF4175"/>
    <property type="match status" value="1"/>
</dbReference>
<comment type="caution">
    <text evidence="4">The sequence shown here is derived from an EMBL/GenBank/DDBJ whole genome shotgun (WGS) entry which is preliminary data.</text>
</comment>
<proteinExistence type="predicted"/>
<dbReference type="Proteomes" id="UP000531231">
    <property type="component" value="Unassembled WGS sequence"/>
</dbReference>
<dbReference type="NCBIfam" id="TIGR02302">
    <property type="entry name" value="aProt_lowcomp"/>
    <property type="match status" value="1"/>
</dbReference>
<protein>
    <submittedName>
        <fullName evidence="4">Uncharacterized protein (TIGR02302 family)</fullName>
    </submittedName>
</protein>
<dbReference type="RefSeq" id="WP_151158890.1">
    <property type="nucleotide sequence ID" value="NZ_JACHIL010000001.1"/>
</dbReference>
<keyword evidence="3" id="KW-0472">Membrane</keyword>